<dbReference type="Proteomes" id="UP001434337">
    <property type="component" value="Chromosome"/>
</dbReference>
<proteinExistence type="predicted"/>
<dbReference type="EMBL" id="CP115965">
    <property type="protein sequence ID" value="WZW97337.1"/>
    <property type="molecule type" value="Genomic_DNA"/>
</dbReference>
<gene>
    <name evidence="1" type="ORF">PCC79_10460</name>
</gene>
<reference evidence="1 2" key="1">
    <citation type="journal article" date="2023" name="Environ Microbiome">
        <title>A coral-associated actinobacterium mitigates coral bleaching under heat stress.</title>
        <authorList>
            <person name="Li J."/>
            <person name="Zou Y."/>
            <person name="Li Q."/>
            <person name="Zhang J."/>
            <person name="Bourne D.G."/>
            <person name="Lyu Y."/>
            <person name="Liu C."/>
            <person name="Zhang S."/>
        </authorList>
    </citation>
    <scope>NUCLEOTIDE SEQUENCE [LARGE SCALE GENOMIC DNA]</scope>
    <source>
        <strain evidence="1 2">SCSIO 13291</strain>
    </source>
</reference>
<accession>A0ABZ3C697</accession>
<protein>
    <submittedName>
        <fullName evidence="1">DUF2891 family protein</fullName>
    </submittedName>
</protein>
<keyword evidence="2" id="KW-1185">Reference proteome</keyword>
<dbReference type="InterPro" id="IPR021365">
    <property type="entry name" value="DUF2891"/>
</dbReference>
<evidence type="ECO:0000313" key="1">
    <source>
        <dbReference type="EMBL" id="WZW97337.1"/>
    </source>
</evidence>
<sequence>MTASPELAARAPAWAETVVTAVRTTYPWASQHVVTSAEDVDASPQRLNPAFHGSFDWHSCVHMLAAGVTLLDVAPDALAAPTRTALVALLDERLDPARTAVEAELVRRRPGFERPYGWAWLARLAQVCAESGHPHAERWSAALEPVADAVFAHLGPWMTTLDHPVRTGAHDNTAFSLGLLRDAAGALGRPDVVAAIDGFVRRHFVPDTDYPVAWEPGGHDFLSAALCEATLVARVLPAAEFADWLAAFLPGLGSAEDPLLGVPHPTDPSDGKAAHLLGLALSRAWHLRTLTRLLPDDALPPERAARLRSAANTQAAAVAEHVVGQNFMATHWLVSYALGAELAR</sequence>
<dbReference type="RefSeq" id="WP_342371791.1">
    <property type="nucleotide sequence ID" value="NZ_CP115965.1"/>
</dbReference>
<evidence type="ECO:0000313" key="2">
    <source>
        <dbReference type="Proteomes" id="UP001434337"/>
    </source>
</evidence>
<name>A0ABZ3C697_9ACTN</name>
<organism evidence="1 2">
    <name type="scientific">Propioniciclava soli</name>
    <dbReference type="NCBI Taxonomy" id="2775081"/>
    <lineage>
        <taxon>Bacteria</taxon>
        <taxon>Bacillati</taxon>
        <taxon>Actinomycetota</taxon>
        <taxon>Actinomycetes</taxon>
        <taxon>Propionibacteriales</taxon>
        <taxon>Propionibacteriaceae</taxon>
        <taxon>Propioniciclava</taxon>
    </lineage>
</organism>
<dbReference type="Pfam" id="PF11199">
    <property type="entry name" value="DUF2891"/>
    <property type="match status" value="1"/>
</dbReference>